<protein>
    <submittedName>
        <fullName evidence="2">Uncharacterized protein</fullName>
    </submittedName>
</protein>
<sequence>MISLDSVSSQSARQTASENKDVRSVLTQSQLAAGADITEPGEAPHLADGLLQSDEFNHLFSQNIMMSLITESAKVESVDIFSPEDDE</sequence>
<name>A0A4R3YW27_9GAMM</name>
<proteinExistence type="predicted"/>
<dbReference type="Proteomes" id="UP000295719">
    <property type="component" value="Unassembled WGS sequence"/>
</dbReference>
<keyword evidence="3" id="KW-1185">Reference proteome</keyword>
<dbReference type="RefSeq" id="WP_131865269.1">
    <property type="nucleotide sequence ID" value="NZ_SMCR01000004.1"/>
</dbReference>
<feature type="region of interest" description="Disordered" evidence="1">
    <location>
        <begin position="1"/>
        <end position="24"/>
    </location>
</feature>
<evidence type="ECO:0000256" key="1">
    <source>
        <dbReference type="SAM" id="MobiDB-lite"/>
    </source>
</evidence>
<evidence type="ECO:0000313" key="2">
    <source>
        <dbReference type="EMBL" id="TCV96686.1"/>
    </source>
</evidence>
<accession>A0A4R3YW27</accession>
<dbReference type="AlphaFoldDB" id="A0A4R3YW27"/>
<organism evidence="2 3">
    <name type="scientific">Biostraticola tofi</name>
    <dbReference type="NCBI Taxonomy" id="466109"/>
    <lineage>
        <taxon>Bacteria</taxon>
        <taxon>Pseudomonadati</taxon>
        <taxon>Pseudomonadota</taxon>
        <taxon>Gammaproteobacteria</taxon>
        <taxon>Enterobacterales</taxon>
        <taxon>Bruguierivoracaceae</taxon>
        <taxon>Biostraticola</taxon>
    </lineage>
</organism>
<gene>
    <name evidence="2" type="ORF">EDC52_104126</name>
</gene>
<dbReference type="EMBL" id="SMCR01000004">
    <property type="protein sequence ID" value="TCV96686.1"/>
    <property type="molecule type" value="Genomic_DNA"/>
</dbReference>
<comment type="caution">
    <text evidence="2">The sequence shown here is derived from an EMBL/GenBank/DDBJ whole genome shotgun (WGS) entry which is preliminary data.</text>
</comment>
<evidence type="ECO:0000313" key="3">
    <source>
        <dbReference type="Proteomes" id="UP000295719"/>
    </source>
</evidence>
<reference evidence="2 3" key="1">
    <citation type="submission" date="2019-03" db="EMBL/GenBank/DDBJ databases">
        <title>Genomic Encyclopedia of Type Strains, Phase IV (KMG-IV): sequencing the most valuable type-strain genomes for metagenomic binning, comparative biology and taxonomic classification.</title>
        <authorList>
            <person name="Goeker M."/>
        </authorList>
    </citation>
    <scope>NUCLEOTIDE SEQUENCE [LARGE SCALE GENOMIC DNA]</scope>
    <source>
        <strain evidence="2 3">DSM 19580</strain>
    </source>
</reference>
<feature type="compositionally biased region" description="Polar residues" evidence="1">
    <location>
        <begin position="1"/>
        <end position="17"/>
    </location>
</feature>